<dbReference type="EMBL" id="QBLH01002303">
    <property type="protein sequence ID" value="TGZ48796.1"/>
    <property type="molecule type" value="Genomic_DNA"/>
</dbReference>
<name>A0A4S2KIA8_9HYME</name>
<organism evidence="1 2">
    <name type="scientific">Temnothorax longispinosus</name>
    <dbReference type="NCBI Taxonomy" id="300112"/>
    <lineage>
        <taxon>Eukaryota</taxon>
        <taxon>Metazoa</taxon>
        <taxon>Ecdysozoa</taxon>
        <taxon>Arthropoda</taxon>
        <taxon>Hexapoda</taxon>
        <taxon>Insecta</taxon>
        <taxon>Pterygota</taxon>
        <taxon>Neoptera</taxon>
        <taxon>Endopterygota</taxon>
        <taxon>Hymenoptera</taxon>
        <taxon>Apocrita</taxon>
        <taxon>Aculeata</taxon>
        <taxon>Formicoidea</taxon>
        <taxon>Formicidae</taxon>
        <taxon>Myrmicinae</taxon>
        <taxon>Temnothorax</taxon>
    </lineage>
</organism>
<dbReference type="AlphaFoldDB" id="A0A4S2KIA8"/>
<sequence>MRQTEPSEKAIGLRRRRIGNGCGAAVMGKGENILDSREGYRVKRKPARRQIDRVCVPASTKETKMVVTRSFRSQYAEEFLTNGKFSF</sequence>
<evidence type="ECO:0000313" key="2">
    <source>
        <dbReference type="Proteomes" id="UP000310200"/>
    </source>
</evidence>
<reference evidence="1 2" key="1">
    <citation type="journal article" date="2019" name="Philos. Trans. R. Soc. Lond., B, Biol. Sci.">
        <title>Ant behaviour and brain gene expression of defending hosts depend on the ecological success of the intruding social parasite.</title>
        <authorList>
            <person name="Kaur R."/>
            <person name="Stoldt M."/>
            <person name="Jongepier E."/>
            <person name="Feldmeyer B."/>
            <person name="Menzel F."/>
            <person name="Bornberg-Bauer E."/>
            <person name="Foitzik S."/>
        </authorList>
    </citation>
    <scope>NUCLEOTIDE SEQUENCE [LARGE SCALE GENOMIC DNA]</scope>
    <source>
        <tissue evidence="1">Whole body</tissue>
    </source>
</reference>
<comment type="caution">
    <text evidence="1">The sequence shown here is derived from an EMBL/GenBank/DDBJ whole genome shotgun (WGS) entry which is preliminary data.</text>
</comment>
<gene>
    <name evidence="1" type="ORF">DBV15_09930</name>
</gene>
<dbReference type="Proteomes" id="UP000310200">
    <property type="component" value="Unassembled WGS sequence"/>
</dbReference>
<evidence type="ECO:0000313" key="1">
    <source>
        <dbReference type="EMBL" id="TGZ48796.1"/>
    </source>
</evidence>
<protein>
    <submittedName>
        <fullName evidence="1">Uncharacterized protein</fullName>
    </submittedName>
</protein>
<proteinExistence type="predicted"/>
<keyword evidence="2" id="KW-1185">Reference proteome</keyword>
<accession>A0A4S2KIA8</accession>